<dbReference type="Pfam" id="PF05725">
    <property type="entry name" value="FNIP"/>
    <property type="match status" value="7"/>
</dbReference>
<dbReference type="PANTHER" id="PTHR32134">
    <property type="entry name" value="FNIP REPEAT-CONTAINING PROTEIN"/>
    <property type="match status" value="1"/>
</dbReference>
<comment type="caution">
    <text evidence="2">The sequence shown here is derived from an EMBL/GenBank/DDBJ whole genome shotgun (WGS) entry which is preliminary data.</text>
</comment>
<organism evidence="2 3">
    <name type="scientific">Tieghemostelium lacteum</name>
    <name type="common">Slime mold</name>
    <name type="synonym">Dictyostelium lacteum</name>
    <dbReference type="NCBI Taxonomy" id="361077"/>
    <lineage>
        <taxon>Eukaryota</taxon>
        <taxon>Amoebozoa</taxon>
        <taxon>Evosea</taxon>
        <taxon>Eumycetozoa</taxon>
        <taxon>Dictyostelia</taxon>
        <taxon>Dictyosteliales</taxon>
        <taxon>Raperosteliaceae</taxon>
        <taxon>Tieghemostelium</taxon>
    </lineage>
</organism>
<keyword evidence="3" id="KW-1185">Reference proteome</keyword>
<dbReference type="Gene3D" id="3.80.10.10">
    <property type="entry name" value="Ribonuclease Inhibitor"/>
    <property type="match status" value="1"/>
</dbReference>
<dbReference type="AlphaFoldDB" id="A0A152A9X6"/>
<name>A0A152A9X6_TIELA</name>
<dbReference type="OMA" id="LPHRYRE"/>
<proteinExistence type="predicted"/>
<dbReference type="SUPFAM" id="SSF52058">
    <property type="entry name" value="L domain-like"/>
    <property type="match status" value="1"/>
</dbReference>
<dbReference type="EMBL" id="LODT01000001">
    <property type="protein sequence ID" value="KYR02931.1"/>
    <property type="molecule type" value="Genomic_DNA"/>
</dbReference>
<dbReference type="PANTHER" id="PTHR32134:SF180">
    <property type="entry name" value="FNIP REPEAT-CONTAINING PROTEIN"/>
    <property type="match status" value="1"/>
</dbReference>
<keyword evidence="1" id="KW-0677">Repeat</keyword>
<gene>
    <name evidence="2" type="ORF">DLAC_00411</name>
</gene>
<accession>A0A152A9X6</accession>
<reference evidence="2 3" key="1">
    <citation type="submission" date="2015-12" db="EMBL/GenBank/DDBJ databases">
        <title>Dictyostelia acquired genes for synthesis and detection of signals that induce cell-type specialization by lateral gene transfer from prokaryotes.</title>
        <authorList>
            <person name="Gloeckner G."/>
            <person name="Schaap P."/>
        </authorList>
    </citation>
    <scope>NUCLEOTIDE SEQUENCE [LARGE SCALE GENOMIC DNA]</scope>
    <source>
        <strain evidence="2 3">TK</strain>
    </source>
</reference>
<dbReference type="InterPro" id="IPR008615">
    <property type="entry name" value="FNIP"/>
</dbReference>
<evidence type="ECO:0000256" key="1">
    <source>
        <dbReference type="ARBA" id="ARBA00022737"/>
    </source>
</evidence>
<dbReference type="InterPro" id="IPR032675">
    <property type="entry name" value="LRR_dom_sf"/>
</dbReference>
<dbReference type="InParanoid" id="A0A152A9X6"/>
<dbReference type="OrthoDB" id="18551at2759"/>
<evidence type="ECO:0008006" key="4">
    <source>
        <dbReference type="Google" id="ProtNLM"/>
    </source>
</evidence>
<dbReference type="InterPro" id="IPR051251">
    <property type="entry name" value="STK_FNIP-Repeat"/>
</dbReference>
<dbReference type="STRING" id="361077.A0A152A9X6"/>
<evidence type="ECO:0000313" key="2">
    <source>
        <dbReference type="EMBL" id="KYR02931.1"/>
    </source>
</evidence>
<protein>
    <recommendedName>
        <fullName evidence="4">FNIP repeat-containing protein</fullName>
    </recommendedName>
</protein>
<dbReference type="Proteomes" id="UP000076078">
    <property type="component" value="Unassembled WGS sequence"/>
</dbReference>
<sequence length="539" mass="62327">MVVITNVVLFREILKYVKYDYDIFALISTCKLLYSFRDKIRFNKFPVIHFMKVRELSQHNLPKFYRKIKLNHESLFSLWAKHIKPHFNILKLNCIGNYTPKLNNQIIEITNEITSIRLPPFTKTLKKQPLPPNLKTLSTSNKFQDVITQDQLPKSLKKLTLNHEFNDNNHLLPNSLPESLEELNLNTSYLHPLNTDILPKSLKTLSVKYLFNHPIQFASLHNLEYLDLGNDFNQELTENMLPPNLKTLILRWLFNNNNKPIRPGVFPMGLTYLRMGYHFEQEITEFPTSLKFLYLGGTFNFPLKKGLLKEGLLELILSSSYTQPIEPGVLPSTLTYIELPHRYREPLKKGVLPPNLKRLKGPMPCLLDESLPQGVLTVTLYKGNHSSYPMFPNSIRKMNIHDLKGGKLHQLPNQLEKLFVDHGVIPVDILPLSLKKLRTGVEFNHPLKKGVLPQNLEKLILGNSFNSELVLPQSLKILELGNRFNQNLNLPEGLESLLLGNDFKQPITFPSSLQYLTYSTRCHLDPNSIPKNLKRVYKF</sequence>
<evidence type="ECO:0000313" key="3">
    <source>
        <dbReference type="Proteomes" id="UP000076078"/>
    </source>
</evidence>